<name>D8PUR2_SCHCM</name>
<feature type="region of interest" description="Disordered" evidence="1">
    <location>
        <begin position="1"/>
        <end position="23"/>
    </location>
</feature>
<dbReference type="AlphaFoldDB" id="D8PUR2"/>
<proteinExistence type="predicted"/>
<feature type="region of interest" description="Disordered" evidence="1">
    <location>
        <begin position="38"/>
        <end position="62"/>
    </location>
</feature>
<dbReference type="GeneID" id="9594959"/>
<organism evidence="3">
    <name type="scientific">Schizophyllum commune (strain H4-8 / FGSC 9210)</name>
    <name type="common">Split gill fungus</name>
    <dbReference type="NCBI Taxonomy" id="578458"/>
    <lineage>
        <taxon>Eukaryota</taxon>
        <taxon>Fungi</taxon>
        <taxon>Dikarya</taxon>
        <taxon>Basidiomycota</taxon>
        <taxon>Agaricomycotina</taxon>
        <taxon>Agaricomycetes</taxon>
        <taxon>Agaricomycetidae</taxon>
        <taxon>Agaricales</taxon>
        <taxon>Schizophyllaceae</taxon>
        <taxon>Schizophyllum</taxon>
    </lineage>
</organism>
<evidence type="ECO:0000313" key="3">
    <source>
        <dbReference type="Proteomes" id="UP000007431"/>
    </source>
</evidence>
<evidence type="ECO:0000313" key="2">
    <source>
        <dbReference type="EMBL" id="EFJ00624.1"/>
    </source>
</evidence>
<dbReference type="Proteomes" id="UP000007431">
    <property type="component" value="Unassembled WGS sequence"/>
</dbReference>
<sequence length="136" mass="15109">MDNAGLPVTRSTTTAGRPARQHHWGGLDYHIGLDDGITGRPGRRHHGATSTRTRGDLDDNIGAPERQQRVNFLFPRVLRVGRPFLRVGRPFLRVDDSCLRVGRPSLHVGRPSLHVDFPFLSTDNLFLHVDSGSDQG</sequence>
<dbReference type="InParanoid" id="D8PUR2"/>
<accession>D8PUR2</accession>
<reference evidence="2 3" key="1">
    <citation type="journal article" date="2010" name="Nat. Biotechnol.">
        <title>Genome sequence of the model mushroom Schizophyllum commune.</title>
        <authorList>
            <person name="Ohm R.A."/>
            <person name="de Jong J.F."/>
            <person name="Lugones L.G."/>
            <person name="Aerts A."/>
            <person name="Kothe E."/>
            <person name="Stajich J.E."/>
            <person name="de Vries R.P."/>
            <person name="Record E."/>
            <person name="Levasseur A."/>
            <person name="Baker S.E."/>
            <person name="Bartholomew K.A."/>
            <person name="Coutinho P.M."/>
            <person name="Erdmann S."/>
            <person name="Fowler T.J."/>
            <person name="Gathman A.C."/>
            <person name="Lombard V."/>
            <person name="Henrissat B."/>
            <person name="Knabe N."/>
            <person name="Kuees U."/>
            <person name="Lilly W.W."/>
            <person name="Lindquist E."/>
            <person name="Lucas S."/>
            <person name="Magnuson J.K."/>
            <person name="Piumi F."/>
            <person name="Raudaskoski M."/>
            <person name="Salamov A."/>
            <person name="Schmutz J."/>
            <person name="Schwarze F.W.M.R."/>
            <person name="vanKuyk P.A."/>
            <person name="Horton J.S."/>
            <person name="Grigoriev I.V."/>
            <person name="Woesten H.A.B."/>
        </authorList>
    </citation>
    <scope>NUCLEOTIDE SEQUENCE [LARGE SCALE GENOMIC DNA]</scope>
    <source>
        <strain evidence="3">H4-8 / FGSC 9210</strain>
    </source>
</reference>
<protein>
    <submittedName>
        <fullName evidence="2">Uncharacterized protein</fullName>
    </submittedName>
</protein>
<dbReference type="VEuPathDB" id="FungiDB:SCHCODRAFT_02694406"/>
<dbReference type="KEGG" id="scm:SCHCO_02694406"/>
<dbReference type="HOGENOM" id="CLU_1876615_0_0_1"/>
<dbReference type="OrthoDB" id="3237761at2759"/>
<feature type="non-terminal residue" evidence="2">
    <location>
        <position position="136"/>
    </location>
</feature>
<evidence type="ECO:0000256" key="1">
    <source>
        <dbReference type="SAM" id="MobiDB-lite"/>
    </source>
</evidence>
<dbReference type="EMBL" id="GL377303">
    <property type="protein sequence ID" value="EFJ00624.1"/>
    <property type="molecule type" value="Genomic_DNA"/>
</dbReference>
<gene>
    <name evidence="2" type="ORF">SCHCODRAFT_106325</name>
</gene>
<keyword evidence="3" id="KW-1185">Reference proteome</keyword>